<dbReference type="Proteomes" id="UP000001055">
    <property type="component" value="Unassembled WGS sequence"/>
</dbReference>
<dbReference type="InParanoid" id="Q0UT83"/>
<dbReference type="GeneID" id="5972317"/>
<dbReference type="RefSeq" id="XP_001795442.1">
    <property type="nucleotide sequence ID" value="XM_001795390.1"/>
</dbReference>
<protein>
    <submittedName>
        <fullName evidence="1">Uncharacterized protein</fullName>
    </submittedName>
</protein>
<dbReference type="EMBL" id="CH445331">
    <property type="protein sequence ID" value="EAT87422.1"/>
    <property type="molecule type" value="Genomic_DNA"/>
</dbReference>
<gene>
    <name evidence="1" type="ORF">SNOG_05031</name>
</gene>
<dbReference type="KEGG" id="pno:SNOG_05031"/>
<organism evidence="1 2">
    <name type="scientific">Phaeosphaeria nodorum (strain SN15 / ATCC MYA-4574 / FGSC 10173)</name>
    <name type="common">Glume blotch fungus</name>
    <name type="synonym">Parastagonospora nodorum</name>
    <dbReference type="NCBI Taxonomy" id="321614"/>
    <lineage>
        <taxon>Eukaryota</taxon>
        <taxon>Fungi</taxon>
        <taxon>Dikarya</taxon>
        <taxon>Ascomycota</taxon>
        <taxon>Pezizomycotina</taxon>
        <taxon>Dothideomycetes</taxon>
        <taxon>Pleosporomycetidae</taxon>
        <taxon>Pleosporales</taxon>
        <taxon>Pleosporineae</taxon>
        <taxon>Phaeosphaeriaceae</taxon>
        <taxon>Parastagonospora</taxon>
    </lineage>
</organism>
<reference evidence="2" key="1">
    <citation type="journal article" date="2007" name="Plant Cell">
        <title>Dothideomycete-plant interactions illuminated by genome sequencing and EST analysis of the wheat pathogen Stagonospora nodorum.</title>
        <authorList>
            <person name="Hane J.K."/>
            <person name="Lowe R.G."/>
            <person name="Solomon P.S."/>
            <person name="Tan K.C."/>
            <person name="Schoch C.L."/>
            <person name="Spatafora J.W."/>
            <person name="Crous P.W."/>
            <person name="Kodira C."/>
            <person name="Birren B.W."/>
            <person name="Galagan J.E."/>
            <person name="Torriani S.F."/>
            <person name="McDonald B.A."/>
            <person name="Oliver R.P."/>
        </authorList>
    </citation>
    <scope>NUCLEOTIDE SEQUENCE [LARGE SCALE GENOMIC DNA]</scope>
    <source>
        <strain evidence="2">SN15 / ATCC MYA-4574 / FGSC 10173</strain>
    </source>
</reference>
<name>Q0UT83_PHANO</name>
<proteinExistence type="predicted"/>
<evidence type="ECO:0000313" key="2">
    <source>
        <dbReference type="Proteomes" id="UP000001055"/>
    </source>
</evidence>
<dbReference type="AlphaFoldDB" id="Q0UT83"/>
<accession>Q0UT83</accession>
<sequence length="92" mass="10315">MPAAVISAVSNLITSPFPGVHLSVVNRHGTCWTIIWARRKEDPSGLPYLMLVHAEILRYQLLETQDLDLKAGIGARFASLHPWFIVMHRSPV</sequence>
<evidence type="ECO:0000313" key="1">
    <source>
        <dbReference type="EMBL" id="EAT87422.1"/>
    </source>
</evidence>